<comment type="similarity">
    <text evidence="1">Belongs to the PrpD family.</text>
</comment>
<dbReference type="AlphaFoldDB" id="A0A843YWH5"/>
<dbReference type="InterPro" id="IPR036148">
    <property type="entry name" value="MmgE/PrpD_sf"/>
</dbReference>
<dbReference type="InterPro" id="IPR042188">
    <property type="entry name" value="MmgE/PrpD_sf_2"/>
</dbReference>
<sequence>MTEQKNLVSNTRKLAQLIVDSKSQIDELNVAKKCFVDYLASAYVSRNEPAVKRLFDTLKNAGPAKLLGQAGTASSDHAALFNGFAAHYNDFDDVQANFRGHPSVVIYSALLALADGTESADRFFEAYIVGVEIAGQIGFQVNPTHKLSGYHTTATLGTIAAAASLAFFKRFSLGQTIDILSFAATQATGFGIEAGTDTKPMHAGLAAQRAVQSYQFVSSQLTTNQDVFNNQTGWVKIVVGQELDLDLIESTWLTPAQIITPGIWFKRHQFCSAAMSGYDAIKQGYLQGINIKNIKQVIFHFRPFGDKVLRYKQPLNGQEGKFSIEYIAWQILTFGDVNDELFDSSVSTEKFQEMSYLFKRVNDLKNIAVDQREILVEFVRTDKSINTIYIDWPQGSPQNPLTMDEIYVKLAHALSIDENELFDILTAGLTSKSVAGLLNIIARI</sequence>
<dbReference type="Pfam" id="PF19305">
    <property type="entry name" value="MmgE_PrpD_C"/>
    <property type="match status" value="1"/>
</dbReference>
<organism evidence="4 5">
    <name type="scientific">Leuconostoc mesenteroides</name>
    <dbReference type="NCBI Taxonomy" id="1245"/>
    <lineage>
        <taxon>Bacteria</taxon>
        <taxon>Bacillati</taxon>
        <taxon>Bacillota</taxon>
        <taxon>Bacilli</taxon>
        <taxon>Lactobacillales</taxon>
        <taxon>Lactobacillaceae</taxon>
        <taxon>Leuconostoc</taxon>
    </lineage>
</organism>
<dbReference type="EMBL" id="WIPA01000007">
    <property type="protein sequence ID" value="MQR26842.1"/>
    <property type="molecule type" value="Genomic_DNA"/>
</dbReference>
<dbReference type="PANTHER" id="PTHR16943:SF8">
    <property type="entry name" value="2-METHYLCITRATE DEHYDRATASE"/>
    <property type="match status" value="1"/>
</dbReference>
<evidence type="ECO:0000256" key="1">
    <source>
        <dbReference type="ARBA" id="ARBA00006174"/>
    </source>
</evidence>
<gene>
    <name evidence="4" type="ORF">GFV13_06080</name>
</gene>
<reference evidence="4 5" key="1">
    <citation type="submission" date="2019-10" db="EMBL/GenBank/DDBJ databases">
        <title>WGS of Leuconostoc mesenteroides.</title>
        <authorList>
            <person name="Melo Bolivar J."/>
            <person name="Marino-Ramirez L."/>
            <person name="Villamil Diaz L.M."/>
        </authorList>
    </citation>
    <scope>NUCLEOTIDE SEQUENCE [LARGE SCALE GENOMIC DNA]</scope>
    <source>
        <strain evidence="4 5">M11</strain>
    </source>
</reference>
<dbReference type="InterPro" id="IPR045337">
    <property type="entry name" value="MmgE_PrpD_C"/>
</dbReference>
<dbReference type="GO" id="GO:0016829">
    <property type="term" value="F:lyase activity"/>
    <property type="evidence" value="ECO:0007669"/>
    <property type="project" value="InterPro"/>
</dbReference>
<dbReference type="InterPro" id="IPR005656">
    <property type="entry name" value="MmgE_PrpD"/>
</dbReference>
<evidence type="ECO:0000259" key="2">
    <source>
        <dbReference type="Pfam" id="PF03972"/>
    </source>
</evidence>
<feature type="domain" description="MmgE/PrpD N-terminal" evidence="2">
    <location>
        <begin position="26"/>
        <end position="241"/>
    </location>
</feature>
<comment type="caution">
    <text evidence="4">The sequence shown here is derived from an EMBL/GenBank/DDBJ whole genome shotgun (WGS) entry which is preliminary data.</text>
</comment>
<evidence type="ECO:0000259" key="3">
    <source>
        <dbReference type="Pfam" id="PF19305"/>
    </source>
</evidence>
<dbReference type="RefSeq" id="WP_059442357.1">
    <property type="nucleotide sequence ID" value="NZ_BCMO01000016.1"/>
</dbReference>
<feature type="domain" description="MmgE/PrpD C-terminal" evidence="3">
    <location>
        <begin position="288"/>
        <end position="413"/>
    </location>
</feature>
<dbReference type="InterPro" id="IPR042183">
    <property type="entry name" value="MmgE/PrpD_sf_1"/>
</dbReference>
<name>A0A843YWH5_LEUME</name>
<dbReference type="Proteomes" id="UP000469952">
    <property type="component" value="Unassembled WGS sequence"/>
</dbReference>
<dbReference type="SUPFAM" id="SSF103378">
    <property type="entry name" value="2-methylcitrate dehydratase PrpD"/>
    <property type="match status" value="1"/>
</dbReference>
<accession>A0A843YWH5</accession>
<dbReference type="InterPro" id="IPR045336">
    <property type="entry name" value="MmgE_PrpD_N"/>
</dbReference>
<dbReference type="Gene3D" id="1.10.4100.10">
    <property type="entry name" value="2-methylcitrate dehydratase PrpD"/>
    <property type="match status" value="1"/>
</dbReference>
<dbReference type="PANTHER" id="PTHR16943">
    <property type="entry name" value="2-METHYLCITRATE DEHYDRATASE-RELATED"/>
    <property type="match status" value="1"/>
</dbReference>
<dbReference type="Gene3D" id="3.30.1330.120">
    <property type="entry name" value="2-methylcitrate dehydratase PrpD"/>
    <property type="match status" value="1"/>
</dbReference>
<evidence type="ECO:0000313" key="4">
    <source>
        <dbReference type="EMBL" id="MQR26842.1"/>
    </source>
</evidence>
<proteinExistence type="inferred from homology"/>
<dbReference type="Pfam" id="PF03972">
    <property type="entry name" value="MmgE_PrpD_N"/>
    <property type="match status" value="1"/>
</dbReference>
<evidence type="ECO:0000313" key="5">
    <source>
        <dbReference type="Proteomes" id="UP000469952"/>
    </source>
</evidence>
<protein>
    <submittedName>
        <fullName evidence="4">Propanediol utilization protein</fullName>
    </submittedName>
</protein>